<dbReference type="PANTHER" id="PTHR48023">
    <property type="entry name" value="D-XYLOSE-PROTON SYMPORTER-LIKE 2"/>
    <property type="match status" value="1"/>
</dbReference>
<protein>
    <submittedName>
        <fullName evidence="10">Sugar porter family MFS transporter</fullName>
    </submittedName>
</protein>
<feature type="transmembrane region" description="Helical" evidence="8">
    <location>
        <begin position="406"/>
        <end position="428"/>
    </location>
</feature>
<dbReference type="Proteomes" id="UP000829069">
    <property type="component" value="Chromosome"/>
</dbReference>
<feature type="transmembrane region" description="Helical" evidence="8">
    <location>
        <begin position="245"/>
        <end position="269"/>
    </location>
</feature>
<dbReference type="EMBL" id="CP093326">
    <property type="protein sequence ID" value="UNK45474.1"/>
    <property type="molecule type" value="Genomic_DNA"/>
</dbReference>
<feature type="transmembrane region" description="Helical" evidence="8">
    <location>
        <begin position="346"/>
        <end position="369"/>
    </location>
</feature>
<keyword evidence="11" id="KW-1185">Reference proteome</keyword>
<dbReference type="InterPro" id="IPR050820">
    <property type="entry name" value="MFS_Sugar_Transporter"/>
</dbReference>
<evidence type="ECO:0000256" key="8">
    <source>
        <dbReference type="SAM" id="Phobius"/>
    </source>
</evidence>
<organism evidence="10 11">
    <name type="scientific">Arthrobacter sulfonylureivorans</name>
    <dbReference type="NCBI Taxonomy" id="2486855"/>
    <lineage>
        <taxon>Bacteria</taxon>
        <taxon>Bacillati</taxon>
        <taxon>Actinomycetota</taxon>
        <taxon>Actinomycetes</taxon>
        <taxon>Micrococcales</taxon>
        <taxon>Micrococcaceae</taxon>
        <taxon>Arthrobacter</taxon>
    </lineage>
</organism>
<dbReference type="PRINTS" id="PR00171">
    <property type="entry name" value="SUGRTRNSPORT"/>
</dbReference>
<evidence type="ECO:0000256" key="2">
    <source>
        <dbReference type="ARBA" id="ARBA00010992"/>
    </source>
</evidence>
<accession>A0ABY3W5E2</accession>
<reference evidence="10 11" key="1">
    <citation type="submission" date="2022-03" db="EMBL/GenBank/DDBJ databases">
        <title>Isotopic signatures of nitrous oxide derived from detoxification processes.</title>
        <authorList>
            <person name="Behrendt U."/>
            <person name="Buchen C."/>
            <person name="Well R."/>
            <person name="Ulrich A."/>
            <person name="Rohe L."/>
            <person name="Kolb S."/>
            <person name="Schloter M."/>
            <person name="Horn M.A."/>
            <person name="Augustin J."/>
        </authorList>
    </citation>
    <scope>NUCLEOTIDE SEQUENCE [LARGE SCALE GENOMIC DNA]</scope>
    <source>
        <strain evidence="10 11">S4-C24</strain>
    </source>
</reference>
<evidence type="ECO:0000256" key="3">
    <source>
        <dbReference type="ARBA" id="ARBA00022448"/>
    </source>
</evidence>
<feature type="transmembrane region" description="Helical" evidence="8">
    <location>
        <begin position="74"/>
        <end position="93"/>
    </location>
</feature>
<keyword evidence="3 7" id="KW-0813">Transport</keyword>
<feature type="transmembrane region" description="Helical" evidence="8">
    <location>
        <begin position="99"/>
        <end position="120"/>
    </location>
</feature>
<evidence type="ECO:0000256" key="5">
    <source>
        <dbReference type="ARBA" id="ARBA00022989"/>
    </source>
</evidence>
<dbReference type="InterPro" id="IPR005829">
    <property type="entry name" value="Sugar_transporter_CS"/>
</dbReference>
<keyword evidence="5 8" id="KW-1133">Transmembrane helix</keyword>
<feature type="transmembrane region" description="Helical" evidence="8">
    <location>
        <begin position="44"/>
        <end position="62"/>
    </location>
</feature>
<evidence type="ECO:0000256" key="7">
    <source>
        <dbReference type="RuleBase" id="RU003346"/>
    </source>
</evidence>
<dbReference type="PANTHER" id="PTHR48023:SF4">
    <property type="entry name" value="D-XYLOSE-PROTON SYMPORTER-LIKE 2"/>
    <property type="match status" value="1"/>
</dbReference>
<comment type="subcellular location">
    <subcellularLocation>
        <location evidence="1">Cell membrane</location>
        <topology evidence="1">Multi-pass membrane protein</topology>
    </subcellularLocation>
</comment>
<dbReference type="InterPro" id="IPR036259">
    <property type="entry name" value="MFS_trans_sf"/>
</dbReference>
<feature type="transmembrane region" description="Helical" evidence="8">
    <location>
        <begin position="281"/>
        <end position="304"/>
    </location>
</feature>
<gene>
    <name evidence="10" type="ORF">MNQ99_16380</name>
</gene>
<dbReference type="InterPro" id="IPR020846">
    <property type="entry name" value="MFS_dom"/>
</dbReference>
<dbReference type="Gene3D" id="1.20.1250.20">
    <property type="entry name" value="MFS general substrate transporter like domains"/>
    <property type="match status" value="2"/>
</dbReference>
<feature type="transmembrane region" description="Helical" evidence="8">
    <location>
        <begin position="132"/>
        <end position="154"/>
    </location>
</feature>
<keyword evidence="6 8" id="KW-0472">Membrane</keyword>
<dbReference type="PROSITE" id="PS00217">
    <property type="entry name" value="SUGAR_TRANSPORT_2"/>
    <property type="match status" value="1"/>
</dbReference>
<name>A0ABY3W5E2_9MICC</name>
<dbReference type="NCBIfam" id="TIGR00879">
    <property type="entry name" value="SP"/>
    <property type="match status" value="1"/>
</dbReference>
<feature type="transmembrane region" description="Helical" evidence="8">
    <location>
        <begin position="166"/>
        <end position="185"/>
    </location>
</feature>
<evidence type="ECO:0000313" key="11">
    <source>
        <dbReference type="Proteomes" id="UP000829069"/>
    </source>
</evidence>
<evidence type="ECO:0000256" key="4">
    <source>
        <dbReference type="ARBA" id="ARBA00022692"/>
    </source>
</evidence>
<dbReference type="RefSeq" id="WP_241913688.1">
    <property type="nucleotide sequence ID" value="NZ_CP093326.1"/>
</dbReference>
<evidence type="ECO:0000313" key="10">
    <source>
        <dbReference type="EMBL" id="UNK45474.1"/>
    </source>
</evidence>
<comment type="similarity">
    <text evidence="2 7">Belongs to the major facilitator superfamily. Sugar transporter (TC 2.A.1.1) family.</text>
</comment>
<dbReference type="Pfam" id="PF00083">
    <property type="entry name" value="Sugar_tr"/>
    <property type="match status" value="1"/>
</dbReference>
<evidence type="ECO:0000256" key="1">
    <source>
        <dbReference type="ARBA" id="ARBA00004651"/>
    </source>
</evidence>
<proteinExistence type="inferred from homology"/>
<dbReference type="PROSITE" id="PS50850">
    <property type="entry name" value="MFS"/>
    <property type="match status" value="1"/>
</dbReference>
<feature type="domain" description="Major facilitator superfamily (MFS) profile" evidence="9">
    <location>
        <begin position="8"/>
        <end position="435"/>
    </location>
</feature>
<feature type="transmembrane region" description="Helical" evidence="8">
    <location>
        <begin position="311"/>
        <end position="334"/>
    </location>
</feature>
<evidence type="ECO:0000256" key="6">
    <source>
        <dbReference type="ARBA" id="ARBA00023136"/>
    </source>
</evidence>
<dbReference type="SUPFAM" id="SSF103473">
    <property type="entry name" value="MFS general substrate transporter"/>
    <property type="match status" value="1"/>
</dbReference>
<keyword evidence="4 8" id="KW-0812">Transmembrane</keyword>
<dbReference type="PROSITE" id="PS00216">
    <property type="entry name" value="SUGAR_TRANSPORT_1"/>
    <property type="match status" value="2"/>
</dbReference>
<sequence length="455" mass="48754">MRPLVIRSAIVAALGGLIFGFDTAVISGTTVALAQEFNLSPAGLGFTVATALIGTILGALTAGIPADRYGRKKMLFVIGALFVVGAVGSALATDQIMFIIFRFLGGVGVGMASVCAPIYTAEISPAAHRGRLVGLVQFNIVLGILLAYLSNFLIRAALPADVAWRWMFGVMAIPAIVFLLLLFTVPETPRWLISAGQDQRGSEIARRLTSTQAEFDLEISELRASLAAAENAPNVPFFTAQHRRVILMAVAIAAFNQLSGINAILYYAPEVLIRAGASTDAAFLMAVAVGVMNLIATMAALAVIDRFGRRRLMLVGSIGYLVSLGFLAAVMFYYEPVFTPTSSVLVLVGLLVFIAAHAFGQGAVIWVFISEIFPNRIRGRGQSLGSLTHWVFAAITSWAFPPVIVLLGGGWAFSLFFICMIGQLIWVLRVMPETKGVPLEEMEEQLGVAHWRTTA</sequence>
<dbReference type="InterPro" id="IPR005828">
    <property type="entry name" value="MFS_sugar_transport-like"/>
</dbReference>
<feature type="transmembrane region" description="Helical" evidence="8">
    <location>
        <begin position="381"/>
        <end position="400"/>
    </location>
</feature>
<evidence type="ECO:0000259" key="9">
    <source>
        <dbReference type="PROSITE" id="PS50850"/>
    </source>
</evidence>
<dbReference type="InterPro" id="IPR003663">
    <property type="entry name" value="Sugar/inositol_transpt"/>
</dbReference>